<organism evidence="1 2">
    <name type="scientific">Pseudomonas asplenii</name>
    <dbReference type="NCBI Taxonomy" id="53407"/>
    <lineage>
        <taxon>Bacteria</taxon>
        <taxon>Pseudomonadati</taxon>
        <taxon>Pseudomonadota</taxon>
        <taxon>Gammaproteobacteria</taxon>
        <taxon>Pseudomonadales</taxon>
        <taxon>Pseudomonadaceae</taxon>
        <taxon>Pseudomonas</taxon>
    </lineage>
</organism>
<protein>
    <submittedName>
        <fullName evidence="1">Uncharacterized protein</fullName>
    </submittedName>
</protein>
<evidence type="ECO:0000313" key="1">
    <source>
        <dbReference type="EMBL" id="KPA87338.1"/>
    </source>
</evidence>
<comment type="caution">
    <text evidence="1">The sequence shown here is derived from an EMBL/GenBank/DDBJ whole genome shotgun (WGS) entry which is preliminary data.</text>
</comment>
<sequence length="34" mass="4009">MKHFLAELLYHVLITLLGEMLTRLAEWLSAVPWL</sequence>
<accession>A0A0N0E168</accession>
<dbReference type="AlphaFoldDB" id="A0A0N0E168"/>
<dbReference type="EMBL" id="JSYZ01000033">
    <property type="protein sequence ID" value="KPA87338.1"/>
    <property type="molecule type" value="Genomic_DNA"/>
</dbReference>
<evidence type="ECO:0000313" key="2">
    <source>
        <dbReference type="Proteomes" id="UP000037931"/>
    </source>
</evidence>
<gene>
    <name evidence="1" type="ORF">PF66_06161</name>
</gene>
<name>A0A0N0E168_9PSED</name>
<dbReference type="Proteomes" id="UP000037931">
    <property type="component" value="Unassembled WGS sequence"/>
</dbReference>
<reference evidence="1 2" key="1">
    <citation type="journal article" date="2015" name="PLoS ONE">
        <title>Rice-Infecting Pseudomonas Genomes Are Highly Accessorized and Harbor Multiple Putative Virulence Mechanisms to Cause Sheath Brown Rot.</title>
        <authorList>
            <person name="Quibod I.L."/>
            <person name="Grande G."/>
            <person name="Oreiro E.G."/>
            <person name="Borja F.N."/>
            <person name="Dossa G.S."/>
            <person name="Mauleon R."/>
            <person name="Cruz C.V."/>
            <person name="Oliva R."/>
        </authorList>
    </citation>
    <scope>NUCLEOTIDE SEQUENCE [LARGE SCALE GENOMIC DNA]</scope>
    <source>
        <strain evidence="1 2">IRRI 6609</strain>
    </source>
</reference>
<keyword evidence="2" id="KW-1185">Reference proteome</keyword>
<proteinExistence type="predicted"/>